<accession>A0A0F9ICD3</accession>
<protein>
    <submittedName>
        <fullName evidence="1">Uncharacterized protein</fullName>
    </submittedName>
</protein>
<organism evidence="1">
    <name type="scientific">marine sediment metagenome</name>
    <dbReference type="NCBI Taxonomy" id="412755"/>
    <lineage>
        <taxon>unclassified sequences</taxon>
        <taxon>metagenomes</taxon>
        <taxon>ecological metagenomes</taxon>
    </lineage>
</organism>
<sequence length="102" mass="11828">MVQKCKNCGEKIVKYPLKDEEGNLIWINLFKMDSQTFFMVLALILIMLGTKQLTQECNEIIEHPIDFCTDYGYCDIKLQIENQNKQYATLTEGIDINISTLD</sequence>
<dbReference type="EMBL" id="LAZR01021513">
    <property type="protein sequence ID" value="KKL85057.1"/>
    <property type="molecule type" value="Genomic_DNA"/>
</dbReference>
<dbReference type="AlphaFoldDB" id="A0A0F9ICD3"/>
<proteinExistence type="predicted"/>
<comment type="caution">
    <text evidence="1">The sequence shown here is derived from an EMBL/GenBank/DDBJ whole genome shotgun (WGS) entry which is preliminary data.</text>
</comment>
<evidence type="ECO:0000313" key="1">
    <source>
        <dbReference type="EMBL" id="KKL85057.1"/>
    </source>
</evidence>
<reference evidence="1" key="1">
    <citation type="journal article" date="2015" name="Nature">
        <title>Complex archaea that bridge the gap between prokaryotes and eukaryotes.</title>
        <authorList>
            <person name="Spang A."/>
            <person name="Saw J.H."/>
            <person name="Jorgensen S.L."/>
            <person name="Zaremba-Niedzwiedzka K."/>
            <person name="Martijn J."/>
            <person name="Lind A.E."/>
            <person name="van Eijk R."/>
            <person name="Schleper C."/>
            <person name="Guy L."/>
            <person name="Ettema T.J."/>
        </authorList>
    </citation>
    <scope>NUCLEOTIDE SEQUENCE</scope>
</reference>
<name>A0A0F9ICD3_9ZZZZ</name>
<gene>
    <name evidence="1" type="ORF">LCGC14_1958500</name>
</gene>